<reference evidence="2 3" key="1">
    <citation type="submission" date="2019-03" db="EMBL/GenBank/DDBJ databases">
        <title>First draft genome of Liparis tanakae, snailfish: a comprehensive survey of snailfish specific genes.</title>
        <authorList>
            <person name="Kim W."/>
            <person name="Song I."/>
            <person name="Jeong J.-H."/>
            <person name="Kim D."/>
            <person name="Kim S."/>
            <person name="Ryu S."/>
            <person name="Song J.Y."/>
            <person name="Lee S.K."/>
        </authorList>
    </citation>
    <scope>NUCLEOTIDE SEQUENCE [LARGE SCALE GENOMIC DNA]</scope>
    <source>
        <tissue evidence="2">Muscle</tissue>
    </source>
</reference>
<feature type="compositionally biased region" description="Low complexity" evidence="1">
    <location>
        <begin position="185"/>
        <end position="196"/>
    </location>
</feature>
<proteinExistence type="predicted"/>
<keyword evidence="3" id="KW-1185">Reference proteome</keyword>
<dbReference type="EMBL" id="SRLO01000139">
    <property type="protein sequence ID" value="TNN72289.1"/>
    <property type="molecule type" value="Genomic_DNA"/>
</dbReference>
<evidence type="ECO:0000256" key="1">
    <source>
        <dbReference type="SAM" id="MobiDB-lite"/>
    </source>
</evidence>
<evidence type="ECO:0000313" key="3">
    <source>
        <dbReference type="Proteomes" id="UP000314294"/>
    </source>
</evidence>
<protein>
    <submittedName>
        <fullName evidence="2">Uncharacterized protein</fullName>
    </submittedName>
</protein>
<sequence length="216" mass="23488">MSFSGALSGRSVLQQRYSSGVKMLLIGASLWKKKLVWWVVLNSGLGRTGPLKRSMTEPISNVPLRISKALGTQVIGWSHGESSKHPHRELGENRKERQRYALAAYGDGAMQDVTGVALELHHRADGKVVTEPLPKAWLGDRTALGIRAGQDLLYDARLRRQLSTSDGENLAIDPRGAAVPPDEPSAASSFRSTSRRGVSPPALTTEGHLYKKGETI</sequence>
<organism evidence="2 3">
    <name type="scientific">Liparis tanakae</name>
    <name type="common">Tanaka's snailfish</name>
    <dbReference type="NCBI Taxonomy" id="230148"/>
    <lineage>
        <taxon>Eukaryota</taxon>
        <taxon>Metazoa</taxon>
        <taxon>Chordata</taxon>
        <taxon>Craniata</taxon>
        <taxon>Vertebrata</taxon>
        <taxon>Euteleostomi</taxon>
        <taxon>Actinopterygii</taxon>
        <taxon>Neopterygii</taxon>
        <taxon>Teleostei</taxon>
        <taxon>Neoteleostei</taxon>
        <taxon>Acanthomorphata</taxon>
        <taxon>Eupercaria</taxon>
        <taxon>Perciformes</taxon>
        <taxon>Cottioidei</taxon>
        <taxon>Cottales</taxon>
        <taxon>Liparidae</taxon>
        <taxon>Liparis</taxon>
    </lineage>
</organism>
<name>A0A4Z2I2I3_9TELE</name>
<accession>A0A4Z2I2I3</accession>
<comment type="caution">
    <text evidence="2">The sequence shown here is derived from an EMBL/GenBank/DDBJ whole genome shotgun (WGS) entry which is preliminary data.</text>
</comment>
<dbReference type="AlphaFoldDB" id="A0A4Z2I2I3"/>
<feature type="region of interest" description="Disordered" evidence="1">
    <location>
        <begin position="165"/>
        <end position="216"/>
    </location>
</feature>
<dbReference type="Proteomes" id="UP000314294">
    <property type="component" value="Unassembled WGS sequence"/>
</dbReference>
<gene>
    <name evidence="2" type="ORF">EYF80_017441</name>
</gene>
<evidence type="ECO:0000313" key="2">
    <source>
        <dbReference type="EMBL" id="TNN72289.1"/>
    </source>
</evidence>